<gene>
    <name evidence="9" type="ORF">FHX64_000646</name>
</gene>
<dbReference type="SUPFAM" id="SSF56935">
    <property type="entry name" value="Porins"/>
    <property type="match status" value="1"/>
</dbReference>
<accession>A0A7W5H0E9</accession>
<keyword evidence="7" id="KW-0998">Cell outer membrane</keyword>
<evidence type="ECO:0000256" key="3">
    <source>
        <dbReference type="ARBA" id="ARBA00022452"/>
    </source>
</evidence>
<evidence type="ECO:0000256" key="5">
    <source>
        <dbReference type="ARBA" id="ARBA00022729"/>
    </source>
</evidence>
<dbReference type="RefSeq" id="WP_183412374.1">
    <property type="nucleotide sequence ID" value="NZ_JACHYB010000001.1"/>
</dbReference>
<keyword evidence="10" id="KW-1185">Reference proteome</keyword>
<evidence type="ECO:0000256" key="7">
    <source>
        <dbReference type="ARBA" id="ARBA00023237"/>
    </source>
</evidence>
<reference evidence="9 10" key="1">
    <citation type="submission" date="2020-08" db="EMBL/GenBank/DDBJ databases">
        <title>Genomic Encyclopedia of Type Strains, Phase IV (KMG-IV): sequencing the most valuable type-strain genomes for metagenomic binning, comparative biology and taxonomic classification.</title>
        <authorList>
            <person name="Goeker M."/>
        </authorList>
    </citation>
    <scope>NUCLEOTIDE SEQUENCE [LARGE SCALE GENOMIC DNA]</scope>
    <source>
        <strain evidence="9 10">DSM 27471</strain>
    </source>
</reference>
<keyword evidence="3" id="KW-1134">Transmembrane beta strand</keyword>
<dbReference type="GO" id="GO:0015483">
    <property type="term" value="F:long-chain fatty acid transporting porin activity"/>
    <property type="evidence" value="ECO:0007669"/>
    <property type="project" value="TreeGrafter"/>
</dbReference>
<dbReference type="AlphaFoldDB" id="A0A7W5H0E9"/>
<keyword evidence="6" id="KW-0472">Membrane</keyword>
<dbReference type="InterPro" id="IPR005017">
    <property type="entry name" value="OMPP1/FadL/TodX"/>
</dbReference>
<comment type="similarity">
    <text evidence="2">Belongs to the OmpP1/FadL family.</text>
</comment>
<comment type="subcellular location">
    <subcellularLocation>
        <location evidence="1">Cell outer membrane</location>
        <topology evidence="1">Multi-pass membrane protein</topology>
    </subcellularLocation>
</comment>
<dbReference type="PANTHER" id="PTHR35093:SF8">
    <property type="entry name" value="OUTER MEMBRANE PROTEIN NMB0088-RELATED"/>
    <property type="match status" value="1"/>
</dbReference>
<organism evidence="9 10">
    <name type="scientific">Microbacter margulisiae</name>
    <dbReference type="NCBI Taxonomy" id="1350067"/>
    <lineage>
        <taxon>Bacteria</taxon>
        <taxon>Pseudomonadati</taxon>
        <taxon>Bacteroidota</taxon>
        <taxon>Bacteroidia</taxon>
        <taxon>Bacteroidales</taxon>
        <taxon>Porphyromonadaceae</taxon>
        <taxon>Microbacter</taxon>
    </lineage>
</organism>
<evidence type="ECO:0000256" key="1">
    <source>
        <dbReference type="ARBA" id="ARBA00004571"/>
    </source>
</evidence>
<keyword evidence="5 8" id="KW-0732">Signal</keyword>
<proteinExistence type="inferred from homology"/>
<protein>
    <submittedName>
        <fullName evidence="9">Long-subunit fatty acid transport protein</fullName>
    </submittedName>
</protein>
<dbReference type="Proteomes" id="UP000544222">
    <property type="component" value="Unassembled WGS sequence"/>
</dbReference>
<dbReference type="EMBL" id="JACHYB010000001">
    <property type="protein sequence ID" value="MBB3186483.1"/>
    <property type="molecule type" value="Genomic_DNA"/>
</dbReference>
<evidence type="ECO:0000313" key="9">
    <source>
        <dbReference type="EMBL" id="MBB3186483.1"/>
    </source>
</evidence>
<evidence type="ECO:0000256" key="8">
    <source>
        <dbReference type="SAM" id="SignalP"/>
    </source>
</evidence>
<feature type="signal peptide" evidence="8">
    <location>
        <begin position="1"/>
        <end position="20"/>
    </location>
</feature>
<evidence type="ECO:0000313" key="10">
    <source>
        <dbReference type="Proteomes" id="UP000544222"/>
    </source>
</evidence>
<dbReference type="PANTHER" id="PTHR35093">
    <property type="entry name" value="OUTER MEMBRANE PROTEIN NMB0088-RELATED"/>
    <property type="match status" value="1"/>
</dbReference>
<dbReference type="GO" id="GO:0009279">
    <property type="term" value="C:cell outer membrane"/>
    <property type="evidence" value="ECO:0007669"/>
    <property type="project" value="UniProtKB-SubCell"/>
</dbReference>
<evidence type="ECO:0000256" key="4">
    <source>
        <dbReference type="ARBA" id="ARBA00022692"/>
    </source>
</evidence>
<feature type="chain" id="PRO_5031452596" evidence="8">
    <location>
        <begin position="21"/>
        <end position="514"/>
    </location>
</feature>
<dbReference type="Gene3D" id="2.40.160.60">
    <property type="entry name" value="Outer membrane protein transport protein (OMPP1/FadL/TodX)"/>
    <property type="match status" value="1"/>
</dbReference>
<comment type="caution">
    <text evidence="9">The sequence shown here is derived from an EMBL/GenBank/DDBJ whole genome shotgun (WGS) entry which is preliminary data.</text>
</comment>
<evidence type="ECO:0000256" key="2">
    <source>
        <dbReference type="ARBA" id="ARBA00008163"/>
    </source>
</evidence>
<keyword evidence="4" id="KW-0812">Transmembrane</keyword>
<evidence type="ECO:0000256" key="6">
    <source>
        <dbReference type="ARBA" id="ARBA00023136"/>
    </source>
</evidence>
<name>A0A7W5H0E9_9PORP</name>
<sequence length="514" mass="56755">MKTTLISIVSLLLFSTTVFSQDGFDALKASQYPLKGTARYMSMGGAFTSLGGDPSSITLNPAGLGVYRSSELSATLNLQDNTTSSLWNGQSGSDNNFTAHFNNVSMVTAFNGNNPKFSSAFGVSYERIKSFNRSGIMNGTNQYSSITDYMAGYTNGIPESDLTTANNNDPYNNTNVPWISELAYQGYLINPNTSASTANQWSSLLGNNEHVKPQYAFSESGYVDQYNLSYGVNLNNFVYLGASVGFQELSYTLNSNYVEAFGGGGNMNLQNQIYTSGSGIDVKVGAIVRPTNFLRLGIAYHSPMFYTMTDNYYADLYYNAQYTGTTYTPSDGGYSKYKLQTPSVITVGASGIIGQKGLISFDYEYADYSTMKLRDQNNDAFAFNTENQDISNMMQGVSTYKIGGEYRINKNLAVRLGYNYITPATKSNAVRNLPYNTVRTDPQYFLQGNTQNYAAGLGYASNNWSIDVAYVLMNQHESFYPYNDSWIYSPDNMVHPASFTTKTNNFVMTLGIRF</sequence>